<evidence type="ECO:0000256" key="1">
    <source>
        <dbReference type="ARBA" id="ARBA00022603"/>
    </source>
</evidence>
<dbReference type="Gene3D" id="3.40.50.150">
    <property type="entry name" value="Vaccinia Virus protein VP39"/>
    <property type="match status" value="1"/>
</dbReference>
<dbReference type="InterPro" id="IPR001737">
    <property type="entry name" value="KsgA/Erm"/>
</dbReference>
<sequence>MSRSRAGRRPNPSGVHLLHDRAVLRRLVAAAALTPDDLVLDLGAGPGTITAALARTGARVLAVERDPRFAEILRRRFADRPRVRVLERDLRDVRVPRGARVVASVPFATSTAVLGALLDTGPPAAGADLVVQHGFARRVCGRPRDARAAWWAARHRLRIVEVVPRTAFGPPPRVDAARLSIRPRRPLGAEGDAVLRGLLEIAHARPATAGRVVAAGLGRRRGPRLLRELGIDGDRPAAAVRPARWWALAAAATGDDGGARPGAAERRGPAPGDGGG</sequence>
<keyword evidence="2 5" id="KW-0808">Transferase</keyword>
<comment type="caution">
    <text evidence="8">The sequence shown here is derived from an EMBL/GenBank/DDBJ whole genome shotgun (WGS) entry which is preliminary data.</text>
</comment>
<feature type="region of interest" description="Disordered" evidence="6">
    <location>
        <begin position="253"/>
        <end position="276"/>
    </location>
</feature>
<name>A0ABU4VQY3_9ACTN</name>
<proteinExistence type="inferred from homology"/>
<keyword evidence="3 5" id="KW-0949">S-adenosyl-L-methionine</keyword>
<evidence type="ECO:0000313" key="8">
    <source>
        <dbReference type="EMBL" id="MDX8153885.1"/>
    </source>
</evidence>
<dbReference type="InterPro" id="IPR020596">
    <property type="entry name" value="rRNA_Ade_Mease_Trfase_CS"/>
</dbReference>
<keyword evidence="1 5" id="KW-0489">Methyltransferase</keyword>
<keyword evidence="4 5" id="KW-0694">RNA-binding</keyword>
<gene>
    <name evidence="8" type="ORF">SK069_19965</name>
</gene>
<evidence type="ECO:0000256" key="2">
    <source>
        <dbReference type="ARBA" id="ARBA00022679"/>
    </source>
</evidence>
<dbReference type="RefSeq" id="WP_319956034.1">
    <property type="nucleotide sequence ID" value="NZ_JAXAVX010000024.1"/>
</dbReference>
<dbReference type="PROSITE" id="PS51689">
    <property type="entry name" value="SAM_RNA_A_N6_MT"/>
    <property type="match status" value="1"/>
</dbReference>
<evidence type="ECO:0000259" key="7">
    <source>
        <dbReference type="SMART" id="SM00650"/>
    </source>
</evidence>
<dbReference type="Proteomes" id="UP001277761">
    <property type="component" value="Unassembled WGS sequence"/>
</dbReference>
<feature type="domain" description="Ribosomal RNA adenine methylase transferase N-terminal" evidence="7">
    <location>
        <begin position="23"/>
        <end position="185"/>
    </location>
</feature>
<dbReference type="PANTHER" id="PTHR11727:SF7">
    <property type="entry name" value="DIMETHYLADENOSINE TRANSFERASE-RELATED"/>
    <property type="match status" value="1"/>
</dbReference>
<accession>A0ABU4VQY3</accession>
<dbReference type="PANTHER" id="PTHR11727">
    <property type="entry name" value="DIMETHYLADENOSINE TRANSFERASE"/>
    <property type="match status" value="1"/>
</dbReference>
<dbReference type="Pfam" id="PF00398">
    <property type="entry name" value="RrnaAD"/>
    <property type="match status" value="1"/>
</dbReference>
<evidence type="ECO:0000256" key="5">
    <source>
        <dbReference type="PROSITE-ProRule" id="PRU01026"/>
    </source>
</evidence>
<protein>
    <submittedName>
        <fullName evidence="8">rRNA adenine N(6)-methyltransferase family protein</fullName>
    </submittedName>
</protein>
<dbReference type="InterPro" id="IPR020598">
    <property type="entry name" value="rRNA_Ade_methylase_Trfase_N"/>
</dbReference>
<keyword evidence="9" id="KW-1185">Reference proteome</keyword>
<feature type="binding site" evidence="5">
    <location>
        <position position="18"/>
    </location>
    <ligand>
        <name>S-adenosyl-L-methionine</name>
        <dbReference type="ChEBI" id="CHEBI:59789"/>
    </ligand>
</feature>
<feature type="binding site" evidence="5">
    <location>
        <position position="89"/>
    </location>
    <ligand>
        <name>S-adenosyl-L-methionine</name>
        <dbReference type="ChEBI" id="CHEBI:59789"/>
    </ligand>
</feature>
<dbReference type="CDD" id="cd02440">
    <property type="entry name" value="AdoMet_MTases"/>
    <property type="match status" value="1"/>
</dbReference>
<organism evidence="8 9">
    <name type="scientific">Patulibacter brassicae</name>
    <dbReference type="NCBI Taxonomy" id="1705717"/>
    <lineage>
        <taxon>Bacteria</taxon>
        <taxon>Bacillati</taxon>
        <taxon>Actinomycetota</taxon>
        <taxon>Thermoleophilia</taxon>
        <taxon>Solirubrobacterales</taxon>
        <taxon>Patulibacteraceae</taxon>
        <taxon>Patulibacter</taxon>
    </lineage>
</organism>
<dbReference type="SMART" id="SM00650">
    <property type="entry name" value="rADc"/>
    <property type="match status" value="1"/>
</dbReference>
<feature type="binding site" evidence="5">
    <location>
        <position position="43"/>
    </location>
    <ligand>
        <name>S-adenosyl-L-methionine</name>
        <dbReference type="ChEBI" id="CHEBI:59789"/>
    </ligand>
</feature>
<feature type="binding site" evidence="5">
    <location>
        <position position="16"/>
    </location>
    <ligand>
        <name>S-adenosyl-L-methionine</name>
        <dbReference type="ChEBI" id="CHEBI:59789"/>
    </ligand>
</feature>
<feature type="binding site" evidence="5">
    <location>
        <position position="104"/>
    </location>
    <ligand>
        <name>S-adenosyl-L-methionine</name>
        <dbReference type="ChEBI" id="CHEBI:59789"/>
    </ligand>
</feature>
<comment type="similarity">
    <text evidence="5">Belongs to the class I-like SAM-binding methyltransferase superfamily. rRNA adenine N(6)-methyltransferase family.</text>
</comment>
<evidence type="ECO:0000313" key="9">
    <source>
        <dbReference type="Proteomes" id="UP001277761"/>
    </source>
</evidence>
<evidence type="ECO:0000256" key="6">
    <source>
        <dbReference type="SAM" id="MobiDB-lite"/>
    </source>
</evidence>
<evidence type="ECO:0000256" key="3">
    <source>
        <dbReference type="ARBA" id="ARBA00022691"/>
    </source>
</evidence>
<reference evidence="8 9" key="1">
    <citation type="submission" date="2023-11" db="EMBL/GenBank/DDBJ databases">
        <authorList>
            <person name="Xu M."/>
            <person name="Jiang T."/>
        </authorList>
    </citation>
    <scope>NUCLEOTIDE SEQUENCE [LARGE SCALE GENOMIC DNA]</scope>
    <source>
        <strain evidence="8 9">SD</strain>
    </source>
</reference>
<dbReference type="SUPFAM" id="SSF53335">
    <property type="entry name" value="S-adenosyl-L-methionine-dependent methyltransferases"/>
    <property type="match status" value="1"/>
</dbReference>
<dbReference type="PROSITE" id="PS01131">
    <property type="entry name" value="RRNA_A_DIMETH"/>
    <property type="match status" value="1"/>
</dbReference>
<evidence type="ECO:0000256" key="4">
    <source>
        <dbReference type="ARBA" id="ARBA00022884"/>
    </source>
</evidence>
<feature type="binding site" evidence="5">
    <location>
        <position position="64"/>
    </location>
    <ligand>
        <name>S-adenosyl-L-methionine</name>
        <dbReference type="ChEBI" id="CHEBI:59789"/>
    </ligand>
</feature>
<dbReference type="EMBL" id="JAXAVX010000024">
    <property type="protein sequence ID" value="MDX8153885.1"/>
    <property type="molecule type" value="Genomic_DNA"/>
</dbReference>
<dbReference type="InterPro" id="IPR029063">
    <property type="entry name" value="SAM-dependent_MTases_sf"/>
</dbReference>